<dbReference type="AlphaFoldDB" id="A5FVU9"/>
<dbReference type="PANTHER" id="PTHR43000">
    <property type="entry name" value="DTDP-D-GLUCOSE 4,6-DEHYDRATASE-RELATED"/>
    <property type="match status" value="1"/>
</dbReference>
<sequence>MGQLRRILVTGAGGFVGRHLMPELGRRFPWAELVSFRADITDPAATETSVRDVRPDACVHLAGIAAIPEAREHPRRAFAVNLDGTLNLARALLAHAPGCQLIHAGSADCYGASFRSGQALDESAPLAPLNTYAASKAAADLTLGAMAAESGLRVLRFRPFNHVGPGQSEAFALASFAAQLRRIARGDAAPVLHVGNLDAERDFLHVNDVVRAYALALGRSDDLPNGTIFNIASGIPRRMRDMVEAMIVSLGIHVSVEIDPTRLRPSDIPRAVGDASRAENLLGWHPDHGIEEIVRSVL</sequence>
<dbReference type="Gene3D" id="3.90.25.10">
    <property type="entry name" value="UDP-galactose 4-epimerase, domain 1"/>
    <property type="match status" value="1"/>
</dbReference>
<protein>
    <submittedName>
        <fullName evidence="2">NAD-dependent epimerase/dehydratase</fullName>
    </submittedName>
</protein>
<dbReference type="InterPro" id="IPR016040">
    <property type="entry name" value="NAD(P)-bd_dom"/>
</dbReference>
<name>A5FVU9_ACICJ</name>
<evidence type="ECO:0000259" key="1">
    <source>
        <dbReference type="Pfam" id="PF16363"/>
    </source>
</evidence>
<dbReference type="eggNOG" id="COG0451">
    <property type="taxonomic scope" value="Bacteria"/>
</dbReference>
<reference evidence="2 3" key="1">
    <citation type="submission" date="2007-05" db="EMBL/GenBank/DDBJ databases">
        <title>Complete sequence of chromosome of Acidiphilium cryptum JF-5.</title>
        <authorList>
            <consortium name="US DOE Joint Genome Institute"/>
            <person name="Copeland A."/>
            <person name="Lucas S."/>
            <person name="Lapidus A."/>
            <person name="Barry K."/>
            <person name="Detter J.C."/>
            <person name="Glavina del Rio T."/>
            <person name="Hammon N."/>
            <person name="Israni S."/>
            <person name="Dalin E."/>
            <person name="Tice H."/>
            <person name="Pitluck S."/>
            <person name="Sims D."/>
            <person name="Brettin T."/>
            <person name="Bruce D."/>
            <person name="Han C."/>
            <person name="Schmutz J."/>
            <person name="Larimer F."/>
            <person name="Land M."/>
            <person name="Hauser L."/>
            <person name="Kyrpides N."/>
            <person name="Kim E."/>
            <person name="Magnuson T."/>
            <person name="Richardson P."/>
        </authorList>
    </citation>
    <scope>NUCLEOTIDE SEQUENCE [LARGE SCALE GENOMIC DNA]</scope>
    <source>
        <strain evidence="2 3">JF-5</strain>
    </source>
</reference>
<dbReference type="RefSeq" id="WP_011941568.1">
    <property type="nucleotide sequence ID" value="NC_009484.1"/>
</dbReference>
<proteinExistence type="predicted"/>
<dbReference type="HOGENOM" id="CLU_007383_1_7_5"/>
<dbReference type="Proteomes" id="UP000000245">
    <property type="component" value="Chromosome"/>
</dbReference>
<evidence type="ECO:0000313" key="2">
    <source>
        <dbReference type="EMBL" id="ABQ29731.1"/>
    </source>
</evidence>
<dbReference type="KEGG" id="acr:Acry_0507"/>
<dbReference type="SUPFAM" id="SSF51735">
    <property type="entry name" value="NAD(P)-binding Rossmann-fold domains"/>
    <property type="match status" value="1"/>
</dbReference>
<feature type="domain" description="NAD(P)-binding" evidence="1">
    <location>
        <begin position="36"/>
        <end position="296"/>
    </location>
</feature>
<keyword evidence="3" id="KW-1185">Reference proteome</keyword>
<gene>
    <name evidence="2" type="ordered locus">Acry_0507</name>
</gene>
<evidence type="ECO:0000313" key="3">
    <source>
        <dbReference type="Proteomes" id="UP000000245"/>
    </source>
</evidence>
<dbReference type="STRING" id="349163.Acry_0507"/>
<dbReference type="Gene3D" id="3.40.50.720">
    <property type="entry name" value="NAD(P)-binding Rossmann-like Domain"/>
    <property type="match status" value="1"/>
</dbReference>
<accession>A5FVU9</accession>
<dbReference type="Pfam" id="PF16363">
    <property type="entry name" value="GDP_Man_Dehyd"/>
    <property type="match status" value="1"/>
</dbReference>
<dbReference type="EMBL" id="CP000697">
    <property type="protein sequence ID" value="ABQ29731.1"/>
    <property type="molecule type" value="Genomic_DNA"/>
</dbReference>
<dbReference type="InterPro" id="IPR036291">
    <property type="entry name" value="NAD(P)-bd_dom_sf"/>
</dbReference>
<organism evidence="2 3">
    <name type="scientific">Acidiphilium cryptum (strain JF-5)</name>
    <dbReference type="NCBI Taxonomy" id="349163"/>
    <lineage>
        <taxon>Bacteria</taxon>
        <taxon>Pseudomonadati</taxon>
        <taxon>Pseudomonadota</taxon>
        <taxon>Alphaproteobacteria</taxon>
        <taxon>Acetobacterales</taxon>
        <taxon>Acidocellaceae</taxon>
        <taxon>Acidiphilium</taxon>
    </lineage>
</organism>